<dbReference type="PROSITE" id="PS01332">
    <property type="entry name" value="HTH_RRF2_1"/>
    <property type="match status" value="1"/>
</dbReference>
<sequence>MLKISKLLDYGLLIVVTIAKNDSSSYSAAKIAEVTGLNIPTIRKLLNLLSLASIVSSKRGVEGGYTLVKNPREISVLEVVKAVESDVNITECCDMQKSCSVLKRCTVHNYWKIMNNRVLSMLSNTSIYDIVNHKE</sequence>
<dbReference type="SUPFAM" id="SSF46785">
    <property type="entry name" value="Winged helix' DNA-binding domain"/>
    <property type="match status" value="1"/>
</dbReference>
<keyword evidence="2" id="KW-1185">Reference proteome</keyword>
<dbReference type="Pfam" id="PF02082">
    <property type="entry name" value="Rrf2"/>
    <property type="match status" value="1"/>
</dbReference>
<dbReference type="InterPro" id="IPR000944">
    <property type="entry name" value="Tscrpt_reg_Rrf2"/>
</dbReference>
<dbReference type="InterPro" id="IPR014290">
    <property type="entry name" value="SUF_FeS_clus_asmbl_reg"/>
</dbReference>
<dbReference type="NCBIfam" id="TIGR00738">
    <property type="entry name" value="rrf2_super"/>
    <property type="match status" value="1"/>
</dbReference>
<evidence type="ECO:0000313" key="2">
    <source>
        <dbReference type="Proteomes" id="UP000503320"/>
    </source>
</evidence>
<proteinExistence type="predicted"/>
<dbReference type="AlphaFoldDB" id="A0A6M3HTK3"/>
<dbReference type="RefSeq" id="WP_172106640.1">
    <property type="nucleotide sequence ID" value="NZ_CP038017.1"/>
</dbReference>
<dbReference type="PANTHER" id="PTHR33221">
    <property type="entry name" value="WINGED HELIX-TURN-HELIX TRANSCRIPTIONAL REGULATOR, RRF2 FAMILY"/>
    <property type="match status" value="1"/>
</dbReference>
<dbReference type="GO" id="GO:0003700">
    <property type="term" value="F:DNA-binding transcription factor activity"/>
    <property type="evidence" value="ECO:0007669"/>
    <property type="project" value="TreeGrafter"/>
</dbReference>
<dbReference type="NCBIfam" id="TIGR02944">
    <property type="entry name" value="suf_reg_Xantho"/>
    <property type="match status" value="1"/>
</dbReference>
<dbReference type="Proteomes" id="UP000503320">
    <property type="component" value="Chromosome"/>
</dbReference>
<reference evidence="1 2" key="1">
    <citation type="submission" date="2019-03" db="EMBL/GenBank/DDBJ databases">
        <title>Complete Genome Sequence of Allofrancisella frigidaquae Strain SYSU 10HL1970 Isolated from Water-Cooling Systems in China.</title>
        <authorList>
            <person name="Ohrman C."/>
            <person name="Uneklint I."/>
            <person name="Sjodin A."/>
        </authorList>
    </citation>
    <scope>NUCLEOTIDE SEQUENCE [LARGE SCALE GENOMIC DNA]</scope>
    <source>
        <strain evidence="1 2">SYSU 10HL1970</strain>
    </source>
</reference>
<dbReference type="GO" id="GO:0005829">
    <property type="term" value="C:cytosol"/>
    <property type="evidence" value="ECO:0007669"/>
    <property type="project" value="TreeGrafter"/>
</dbReference>
<dbReference type="InterPro" id="IPR030489">
    <property type="entry name" value="TR_Rrf2-type_CS"/>
</dbReference>
<organism evidence="1 2">
    <name type="scientific">Allofrancisella frigidaquae</name>
    <dbReference type="NCBI Taxonomy" id="1085644"/>
    <lineage>
        <taxon>Bacteria</taxon>
        <taxon>Pseudomonadati</taxon>
        <taxon>Pseudomonadota</taxon>
        <taxon>Gammaproteobacteria</taxon>
        <taxon>Thiotrichales</taxon>
        <taxon>Francisellaceae</taxon>
        <taxon>Allofrancisella</taxon>
    </lineage>
</organism>
<dbReference type="KEGG" id="afri:E3E15_03790"/>
<gene>
    <name evidence="1" type="ORF">E3E15_03790</name>
</gene>
<dbReference type="InterPro" id="IPR036388">
    <property type="entry name" value="WH-like_DNA-bd_sf"/>
</dbReference>
<dbReference type="EMBL" id="CP038017">
    <property type="protein sequence ID" value="QIV94525.1"/>
    <property type="molecule type" value="Genomic_DNA"/>
</dbReference>
<protein>
    <submittedName>
        <fullName evidence="1">SUF system Fe-S cluster assembly regulator</fullName>
    </submittedName>
</protein>
<dbReference type="PROSITE" id="PS51197">
    <property type="entry name" value="HTH_RRF2_2"/>
    <property type="match status" value="1"/>
</dbReference>
<evidence type="ECO:0000313" key="1">
    <source>
        <dbReference type="EMBL" id="QIV94525.1"/>
    </source>
</evidence>
<dbReference type="InterPro" id="IPR036390">
    <property type="entry name" value="WH_DNA-bd_sf"/>
</dbReference>
<name>A0A6M3HTK3_9GAMM</name>
<dbReference type="Gene3D" id="1.10.10.10">
    <property type="entry name" value="Winged helix-like DNA-binding domain superfamily/Winged helix DNA-binding domain"/>
    <property type="match status" value="1"/>
</dbReference>
<accession>A0A6M3HTK3</accession>
<dbReference type="PANTHER" id="PTHR33221:SF2">
    <property type="entry name" value="TRANSCRIPTIONAL REGULATOR"/>
    <property type="match status" value="1"/>
</dbReference>